<dbReference type="InterPro" id="IPR013154">
    <property type="entry name" value="ADH-like_N"/>
</dbReference>
<evidence type="ECO:0000256" key="6">
    <source>
        <dbReference type="ARBA" id="ARBA00023002"/>
    </source>
</evidence>
<dbReference type="InterPro" id="IPR036291">
    <property type="entry name" value="NAD(P)-bd_dom_sf"/>
</dbReference>
<evidence type="ECO:0000256" key="3">
    <source>
        <dbReference type="ARBA" id="ARBA00013190"/>
    </source>
</evidence>
<name>A0A832GNZ6_9BACT</name>
<dbReference type="Gene3D" id="3.40.50.720">
    <property type="entry name" value="NAD(P)-binding Rossmann-like Domain"/>
    <property type="match status" value="1"/>
</dbReference>
<keyword evidence="6 8" id="KW-0560">Oxidoreductase</keyword>
<dbReference type="Pfam" id="PF08240">
    <property type="entry name" value="ADH_N"/>
    <property type="match status" value="1"/>
</dbReference>
<dbReference type="SUPFAM" id="SSF50129">
    <property type="entry name" value="GroES-like"/>
    <property type="match status" value="1"/>
</dbReference>
<dbReference type="GO" id="GO:0004022">
    <property type="term" value="F:alcohol dehydrogenase (NAD+) activity"/>
    <property type="evidence" value="ECO:0007669"/>
    <property type="project" value="UniProtKB-EC"/>
</dbReference>
<dbReference type="GO" id="GO:0005737">
    <property type="term" value="C:cytoplasm"/>
    <property type="evidence" value="ECO:0007669"/>
    <property type="project" value="TreeGrafter"/>
</dbReference>
<dbReference type="EMBL" id="DSZU01000078">
    <property type="protein sequence ID" value="HGV55347.1"/>
    <property type="molecule type" value="Genomic_DNA"/>
</dbReference>
<comment type="cofactor">
    <cofactor evidence="1">
        <name>Zn(2+)</name>
        <dbReference type="ChEBI" id="CHEBI:29105"/>
    </cofactor>
</comment>
<evidence type="ECO:0000256" key="1">
    <source>
        <dbReference type="ARBA" id="ARBA00001947"/>
    </source>
</evidence>
<comment type="caution">
    <text evidence="8">The sequence shown here is derived from an EMBL/GenBank/DDBJ whole genome shotgun (WGS) entry which is preliminary data.</text>
</comment>
<dbReference type="InterPro" id="IPR014187">
    <property type="entry name" value="ADH_Zn_typ-2"/>
</dbReference>
<dbReference type="InterPro" id="IPR020843">
    <property type="entry name" value="ER"/>
</dbReference>
<gene>
    <name evidence="8" type="ORF">ENT73_04590</name>
</gene>
<dbReference type="PANTHER" id="PTHR42940:SF8">
    <property type="entry name" value="VACUOLAR PROTEIN SORTING-ASSOCIATED PROTEIN 11"/>
    <property type="match status" value="1"/>
</dbReference>
<evidence type="ECO:0000256" key="2">
    <source>
        <dbReference type="ARBA" id="ARBA00008072"/>
    </source>
</evidence>
<dbReference type="EC" id="1.1.1.1" evidence="3"/>
<evidence type="ECO:0000256" key="5">
    <source>
        <dbReference type="ARBA" id="ARBA00022833"/>
    </source>
</evidence>
<keyword evidence="4" id="KW-0479">Metal-binding</keyword>
<dbReference type="InterPro" id="IPR011032">
    <property type="entry name" value="GroES-like_sf"/>
</dbReference>
<evidence type="ECO:0000313" key="8">
    <source>
        <dbReference type="EMBL" id="HGV55347.1"/>
    </source>
</evidence>
<protein>
    <recommendedName>
        <fullName evidence="3">alcohol dehydrogenase</fullName>
        <ecNumber evidence="3">1.1.1.1</ecNumber>
    </recommendedName>
</protein>
<reference evidence="8" key="1">
    <citation type="journal article" date="2020" name="mSystems">
        <title>Genome- and Community-Level Interaction Insights into Carbon Utilization and Element Cycling Functions of Hydrothermarchaeota in Hydrothermal Sediment.</title>
        <authorList>
            <person name="Zhou Z."/>
            <person name="Liu Y."/>
            <person name="Xu W."/>
            <person name="Pan J."/>
            <person name="Luo Z.H."/>
            <person name="Li M."/>
        </authorList>
    </citation>
    <scope>NUCLEOTIDE SEQUENCE [LARGE SCALE GENOMIC DNA]</scope>
    <source>
        <strain evidence="8">SpSt-605</strain>
    </source>
</reference>
<feature type="domain" description="Enoyl reductase (ER)" evidence="7">
    <location>
        <begin position="14"/>
        <end position="338"/>
    </location>
</feature>
<evidence type="ECO:0000259" key="7">
    <source>
        <dbReference type="SMART" id="SM00829"/>
    </source>
</evidence>
<dbReference type="CDD" id="cd08298">
    <property type="entry name" value="CAD2"/>
    <property type="match status" value="1"/>
</dbReference>
<dbReference type="AlphaFoldDB" id="A0A832GNZ6"/>
<dbReference type="GO" id="GO:0046872">
    <property type="term" value="F:metal ion binding"/>
    <property type="evidence" value="ECO:0007669"/>
    <property type="project" value="UniProtKB-KW"/>
</dbReference>
<dbReference type="SUPFAM" id="SSF51735">
    <property type="entry name" value="NAD(P)-binding Rossmann-fold domains"/>
    <property type="match status" value="1"/>
</dbReference>
<keyword evidence="5" id="KW-0862">Zinc</keyword>
<organism evidence="8">
    <name type="scientific">Caldimicrobium thiodismutans</name>
    <dbReference type="NCBI Taxonomy" id="1653476"/>
    <lineage>
        <taxon>Bacteria</taxon>
        <taxon>Pseudomonadati</taxon>
        <taxon>Thermodesulfobacteriota</taxon>
        <taxon>Thermodesulfobacteria</taxon>
        <taxon>Thermodesulfobacteriales</taxon>
        <taxon>Thermodesulfobacteriaceae</taxon>
        <taxon>Caldimicrobium</taxon>
    </lineage>
</organism>
<dbReference type="PANTHER" id="PTHR42940">
    <property type="entry name" value="ALCOHOL DEHYDROGENASE 1-RELATED"/>
    <property type="match status" value="1"/>
</dbReference>
<proteinExistence type="inferred from homology"/>
<dbReference type="Gene3D" id="3.90.180.10">
    <property type="entry name" value="Medium-chain alcohol dehydrogenases, catalytic domain"/>
    <property type="match status" value="1"/>
</dbReference>
<dbReference type="SMART" id="SM00829">
    <property type="entry name" value="PKS_ER"/>
    <property type="match status" value="1"/>
</dbReference>
<dbReference type="NCBIfam" id="TIGR02822">
    <property type="entry name" value="adh_fam_2"/>
    <property type="match status" value="1"/>
</dbReference>
<evidence type="ECO:0000256" key="4">
    <source>
        <dbReference type="ARBA" id="ARBA00022723"/>
    </source>
</evidence>
<comment type="similarity">
    <text evidence="2">Belongs to the zinc-containing alcohol dehydrogenase family.</text>
</comment>
<accession>A0A832GNZ6</accession>
<sequence>MRAWVVEKTGPLCPENFKLATLPDPVPSVGEILIKVKACGVCHTDLDEVEGRVEPTFLPIIPGHQIVGEVVEIGEGVKGFKVGDRVGAGWIWSSCGRCEFCSRGLENLCPSFKGTGKDAHGGYAEYFLIKEDFAFPLPQGMEDKFLAPFFCAGSIGFRALKLAKVSEGATLGLLGFGASNHLVLKMAKALYPQIKIFVFTRSPKAKELAQSLGADFVGDLEEGREMSLDALIDTTPAWKPPFFALRFLKPGGRLIINAISKEEGDKDSLLALSYQRDLWMEREIKTVANITREDIREFLYLAQRLNIKPDIEFYPFEEALQALLDIKNRKIKGAKVLIVS</sequence>